<evidence type="ECO:0000256" key="1">
    <source>
        <dbReference type="ARBA" id="ARBA00008950"/>
    </source>
</evidence>
<dbReference type="PANTHER" id="PTHR42850:SF2">
    <property type="entry name" value="BLL5683 PROTEIN"/>
    <property type="match status" value="1"/>
</dbReference>
<proteinExistence type="inferred from homology"/>
<comment type="similarity">
    <text evidence="1 2">Belongs to the metallophosphoesterase superfamily. YfcE family.</text>
</comment>
<evidence type="ECO:0000256" key="2">
    <source>
        <dbReference type="RuleBase" id="RU362039"/>
    </source>
</evidence>
<sequence>MKLAFISDIHGNAAALDAVLHDIKLRNVDQVYVLGDLCYRGIEPKRALELVRALNCEVIKGNADEWVIRGVGEGEVPNQALEMMNRERDWIVSQLDEECIEYLKERPTELNLTFGDVTIHAFHATPNSLFEVVQTDDSDEVLTEKLMAKQADLYIYAHIHKPYVRCINGKYVINCGSVGLPFDGLKKASYTLIDIEAESIQVSNVRVDYDVESVIRQFKESDYPNHELLANILDNAKL</sequence>
<comment type="cofactor">
    <cofactor evidence="2">
        <name>a divalent metal cation</name>
        <dbReference type="ChEBI" id="CHEBI:60240"/>
    </cofactor>
</comment>
<organism evidence="4 5">
    <name type="scientific">Peribacillus huizhouensis</name>
    <dbReference type="NCBI Taxonomy" id="1501239"/>
    <lineage>
        <taxon>Bacteria</taxon>
        <taxon>Bacillati</taxon>
        <taxon>Bacillota</taxon>
        <taxon>Bacilli</taxon>
        <taxon>Bacillales</taxon>
        <taxon>Bacillaceae</taxon>
        <taxon>Peribacillus</taxon>
    </lineage>
</organism>
<keyword evidence="5" id="KW-1185">Reference proteome</keyword>
<dbReference type="InterPro" id="IPR011152">
    <property type="entry name" value="Pesterase_MJ0912"/>
</dbReference>
<dbReference type="InterPro" id="IPR029052">
    <property type="entry name" value="Metallo-depent_PP-like"/>
</dbReference>
<name>A0ABR6CMJ7_9BACI</name>
<evidence type="ECO:0000313" key="4">
    <source>
        <dbReference type="EMBL" id="MBA9026245.1"/>
    </source>
</evidence>
<reference evidence="4 5" key="1">
    <citation type="submission" date="2020-08" db="EMBL/GenBank/DDBJ databases">
        <title>Genomic Encyclopedia of Type Strains, Phase IV (KMG-IV): sequencing the most valuable type-strain genomes for metagenomic binning, comparative biology and taxonomic classification.</title>
        <authorList>
            <person name="Goeker M."/>
        </authorList>
    </citation>
    <scope>NUCLEOTIDE SEQUENCE [LARGE SCALE GENOMIC DNA]</scope>
    <source>
        <strain evidence="4 5">DSM 105481</strain>
    </source>
</reference>
<dbReference type="NCBIfam" id="TIGR00040">
    <property type="entry name" value="yfcE"/>
    <property type="match status" value="1"/>
</dbReference>
<dbReference type="SUPFAM" id="SSF56300">
    <property type="entry name" value="Metallo-dependent phosphatases"/>
    <property type="match status" value="1"/>
</dbReference>
<dbReference type="PIRSF" id="PIRSF000883">
    <property type="entry name" value="Pesterase_MJ0912"/>
    <property type="match status" value="1"/>
</dbReference>
<accession>A0ABR6CMJ7</accession>
<comment type="caution">
    <text evidence="4">The sequence shown here is derived from an EMBL/GenBank/DDBJ whole genome shotgun (WGS) entry which is preliminary data.</text>
</comment>
<evidence type="ECO:0000313" key="5">
    <source>
        <dbReference type="Proteomes" id="UP000626697"/>
    </source>
</evidence>
<dbReference type="EC" id="3.1.4.-" evidence="2"/>
<dbReference type="InterPro" id="IPR024654">
    <property type="entry name" value="Calcineurin-like_PHP_lpxH"/>
</dbReference>
<dbReference type="PANTHER" id="PTHR42850">
    <property type="entry name" value="METALLOPHOSPHOESTERASE"/>
    <property type="match status" value="1"/>
</dbReference>
<gene>
    <name evidence="4" type="ORF">HNP81_001530</name>
</gene>
<dbReference type="RefSeq" id="WP_182502127.1">
    <property type="nucleotide sequence ID" value="NZ_JACJHX010000003.1"/>
</dbReference>
<protein>
    <recommendedName>
        <fullName evidence="2">Phosphoesterase</fullName>
        <ecNumber evidence="2">3.1.4.-</ecNumber>
    </recommendedName>
</protein>
<dbReference type="Gene3D" id="3.60.21.10">
    <property type="match status" value="1"/>
</dbReference>
<feature type="domain" description="Calcineurin-like phosphoesterase" evidence="3">
    <location>
        <begin position="1"/>
        <end position="197"/>
    </location>
</feature>
<dbReference type="Proteomes" id="UP000626697">
    <property type="component" value="Unassembled WGS sequence"/>
</dbReference>
<keyword evidence="2" id="KW-0479">Metal-binding</keyword>
<evidence type="ECO:0000259" key="3">
    <source>
        <dbReference type="Pfam" id="PF12850"/>
    </source>
</evidence>
<dbReference type="EMBL" id="JACJHX010000003">
    <property type="protein sequence ID" value="MBA9026245.1"/>
    <property type="molecule type" value="Genomic_DNA"/>
</dbReference>
<dbReference type="InterPro" id="IPR000979">
    <property type="entry name" value="Phosphodiesterase_MJ0936/Vps29"/>
</dbReference>
<dbReference type="Pfam" id="PF12850">
    <property type="entry name" value="Metallophos_2"/>
    <property type="match status" value="1"/>
</dbReference>
<dbReference type="InterPro" id="IPR050126">
    <property type="entry name" value="Ap4A_hydrolase"/>
</dbReference>